<gene>
    <name evidence="1" type="ORF">RchiOBHm_Chr1g0314771</name>
</gene>
<evidence type="ECO:0000313" key="2">
    <source>
        <dbReference type="Proteomes" id="UP000238479"/>
    </source>
</evidence>
<comment type="caution">
    <text evidence="1">The sequence shown here is derived from an EMBL/GenBank/DDBJ whole genome shotgun (WGS) entry which is preliminary data.</text>
</comment>
<dbReference type="Proteomes" id="UP000238479">
    <property type="component" value="Chromosome 1"/>
</dbReference>
<reference evidence="1 2" key="1">
    <citation type="journal article" date="2018" name="Nat. Genet.">
        <title>The Rosa genome provides new insights in the design of modern roses.</title>
        <authorList>
            <person name="Bendahmane M."/>
        </authorList>
    </citation>
    <scope>NUCLEOTIDE SEQUENCE [LARGE SCALE GENOMIC DNA]</scope>
    <source>
        <strain evidence="2">cv. Old Blush</strain>
    </source>
</reference>
<sequence length="63" mass="7100">MPEVKMMKRAVCAAFAERVSSNAELDLNLEYKPDVREDLEAVGKKLEECTGQSCGRWSSEESF</sequence>
<dbReference type="Gramene" id="PRQ54532">
    <property type="protein sequence ID" value="PRQ54532"/>
    <property type="gene ID" value="RchiOBHm_Chr1g0314771"/>
</dbReference>
<dbReference type="EMBL" id="PDCK01000039">
    <property type="protein sequence ID" value="PRQ54532.1"/>
    <property type="molecule type" value="Genomic_DNA"/>
</dbReference>
<accession>A0A2P6S770</accession>
<organism evidence="1 2">
    <name type="scientific">Rosa chinensis</name>
    <name type="common">China rose</name>
    <dbReference type="NCBI Taxonomy" id="74649"/>
    <lineage>
        <taxon>Eukaryota</taxon>
        <taxon>Viridiplantae</taxon>
        <taxon>Streptophyta</taxon>
        <taxon>Embryophyta</taxon>
        <taxon>Tracheophyta</taxon>
        <taxon>Spermatophyta</taxon>
        <taxon>Magnoliopsida</taxon>
        <taxon>eudicotyledons</taxon>
        <taxon>Gunneridae</taxon>
        <taxon>Pentapetalae</taxon>
        <taxon>rosids</taxon>
        <taxon>fabids</taxon>
        <taxon>Rosales</taxon>
        <taxon>Rosaceae</taxon>
        <taxon>Rosoideae</taxon>
        <taxon>Rosoideae incertae sedis</taxon>
        <taxon>Rosa</taxon>
    </lineage>
</organism>
<protein>
    <submittedName>
        <fullName evidence="1">Uncharacterized protein</fullName>
    </submittedName>
</protein>
<keyword evidence="2" id="KW-1185">Reference proteome</keyword>
<evidence type="ECO:0000313" key="1">
    <source>
        <dbReference type="EMBL" id="PRQ54532.1"/>
    </source>
</evidence>
<dbReference type="AlphaFoldDB" id="A0A2P6S770"/>
<proteinExistence type="predicted"/>
<name>A0A2P6S770_ROSCH</name>